<name>A0A381UEC0_9ZZZZ</name>
<dbReference type="Gene3D" id="3.20.20.140">
    <property type="entry name" value="Metal-dependent hydrolases"/>
    <property type="match status" value="1"/>
</dbReference>
<dbReference type="InterPro" id="IPR006680">
    <property type="entry name" value="Amidohydro-rel"/>
</dbReference>
<evidence type="ECO:0000313" key="3">
    <source>
        <dbReference type="EMBL" id="SVA24993.1"/>
    </source>
</evidence>
<gene>
    <name evidence="3" type="ORF">METZ01_LOCUS77847</name>
</gene>
<dbReference type="Gene3D" id="2.30.40.10">
    <property type="entry name" value="Urease, subunit C, domain 1"/>
    <property type="match status" value="1"/>
</dbReference>
<sequence>VVTVNDQDTVHDPGWVLVNGSVIADVGAGEPPHLARRNAETVIDTSGSVVMPGMVNGHTHLFQTLFRGLADDKSLLDWLRDCIWPAAGEIDAEAARAAATLGLIENLRSGSSTVIDHQYVHADPDIDDAICQVAADLGIRFELARGWADRNYHPPLTESADTVLERVEPLRQTWHGSCDGRITIGLAPLIPWGCSDEAMVATATAARSWGGHIHTHCAETEIEVEMNLEERGLRHVAWLDSLGVLGPDVQLAHSVWLDETEIQLIAERGASVVHCPVSNMYLASGIAPIRALLDHGVNVALATDGAGSNNRQDMFETCKTTALLQKVGRHDAMALQPEEVLAMACRGGAQLLTRADDLGAIQPSWRADLVVVDLASPFVTPVHRLPSALVYCATPRDVVHVLVDGRFIIR</sequence>
<dbReference type="EMBL" id="UINC01006021">
    <property type="protein sequence ID" value="SVA24993.1"/>
    <property type="molecule type" value="Genomic_DNA"/>
</dbReference>
<dbReference type="SUPFAM" id="SSF51338">
    <property type="entry name" value="Composite domain of metallo-dependent hydrolases"/>
    <property type="match status" value="1"/>
</dbReference>
<dbReference type="Pfam" id="PF01979">
    <property type="entry name" value="Amidohydro_1"/>
    <property type="match status" value="1"/>
</dbReference>
<accession>A0A381UEC0</accession>
<dbReference type="InterPro" id="IPR032466">
    <property type="entry name" value="Metal_Hydrolase"/>
</dbReference>
<dbReference type="GO" id="GO:0016810">
    <property type="term" value="F:hydrolase activity, acting on carbon-nitrogen (but not peptide) bonds"/>
    <property type="evidence" value="ECO:0007669"/>
    <property type="project" value="InterPro"/>
</dbReference>
<dbReference type="CDD" id="cd01298">
    <property type="entry name" value="ATZ_TRZ_like"/>
    <property type="match status" value="1"/>
</dbReference>
<protein>
    <recommendedName>
        <fullName evidence="2">Amidohydrolase-related domain-containing protein</fullName>
    </recommendedName>
</protein>
<dbReference type="SUPFAM" id="SSF51556">
    <property type="entry name" value="Metallo-dependent hydrolases"/>
    <property type="match status" value="1"/>
</dbReference>
<proteinExistence type="predicted"/>
<keyword evidence="1" id="KW-0378">Hydrolase</keyword>
<evidence type="ECO:0000259" key="2">
    <source>
        <dbReference type="Pfam" id="PF01979"/>
    </source>
</evidence>
<evidence type="ECO:0000256" key="1">
    <source>
        <dbReference type="ARBA" id="ARBA00022801"/>
    </source>
</evidence>
<dbReference type="PANTHER" id="PTHR43794:SF11">
    <property type="entry name" value="AMIDOHYDROLASE-RELATED DOMAIN-CONTAINING PROTEIN"/>
    <property type="match status" value="1"/>
</dbReference>
<dbReference type="InterPro" id="IPR011059">
    <property type="entry name" value="Metal-dep_hydrolase_composite"/>
</dbReference>
<organism evidence="3">
    <name type="scientific">marine metagenome</name>
    <dbReference type="NCBI Taxonomy" id="408172"/>
    <lineage>
        <taxon>unclassified sequences</taxon>
        <taxon>metagenomes</taxon>
        <taxon>ecological metagenomes</taxon>
    </lineage>
</organism>
<feature type="domain" description="Amidohydrolase-related" evidence="2">
    <location>
        <begin position="49"/>
        <end position="407"/>
    </location>
</feature>
<dbReference type="AlphaFoldDB" id="A0A381UEC0"/>
<dbReference type="PANTHER" id="PTHR43794">
    <property type="entry name" value="AMINOHYDROLASE SSNA-RELATED"/>
    <property type="match status" value="1"/>
</dbReference>
<reference evidence="3" key="1">
    <citation type="submission" date="2018-05" db="EMBL/GenBank/DDBJ databases">
        <authorList>
            <person name="Lanie J.A."/>
            <person name="Ng W.-L."/>
            <person name="Kazmierczak K.M."/>
            <person name="Andrzejewski T.M."/>
            <person name="Davidsen T.M."/>
            <person name="Wayne K.J."/>
            <person name="Tettelin H."/>
            <person name="Glass J.I."/>
            <person name="Rusch D."/>
            <person name="Podicherti R."/>
            <person name="Tsui H.-C.T."/>
            <person name="Winkler M.E."/>
        </authorList>
    </citation>
    <scope>NUCLEOTIDE SEQUENCE</scope>
</reference>
<feature type="non-terminal residue" evidence="3">
    <location>
        <position position="410"/>
    </location>
</feature>
<dbReference type="InterPro" id="IPR050287">
    <property type="entry name" value="MTA/SAH_deaminase"/>
</dbReference>
<feature type="non-terminal residue" evidence="3">
    <location>
        <position position="1"/>
    </location>
</feature>